<sequence>MAIIGEKLDPLVLMLTVGRDFSWSFEHIDTSGQPIPFPAGTLFFEFDTKPAKTQWSFVISGAIANLKVESELADLIPARTRWQLVFLPQGETAGGYPIALGLVQRQG</sequence>
<dbReference type="RefSeq" id="WP_043682822.1">
    <property type="nucleotide sequence ID" value="NZ_BDCI01000054.1"/>
</dbReference>
<accession>A0ABR4Z2S9</accession>
<protein>
    <recommendedName>
        <fullName evidence="1">LtfC/p132/Gp6 beta-sandwich domain-containing protein</fullName>
    </recommendedName>
</protein>
<comment type="caution">
    <text evidence="2">The sequence shown here is derived from an EMBL/GenBank/DDBJ whole genome shotgun (WGS) entry which is preliminary data.</text>
</comment>
<evidence type="ECO:0000313" key="2">
    <source>
        <dbReference type="EMBL" id="KIA59631.1"/>
    </source>
</evidence>
<evidence type="ECO:0000259" key="1">
    <source>
        <dbReference type="Pfam" id="PF23926"/>
    </source>
</evidence>
<gene>
    <name evidence="2" type="ORF">FG87_41835</name>
</gene>
<name>A0ABR4Z2S9_9NOCA</name>
<dbReference type="Proteomes" id="UP000031364">
    <property type="component" value="Unassembled WGS sequence"/>
</dbReference>
<dbReference type="Pfam" id="PF23926">
    <property type="entry name" value="LtfC"/>
    <property type="match status" value="1"/>
</dbReference>
<feature type="domain" description="LtfC/p132/Gp6 beta-sandwich" evidence="1">
    <location>
        <begin position="11"/>
        <end position="106"/>
    </location>
</feature>
<dbReference type="InterPro" id="IPR055688">
    <property type="entry name" value="LtfC/p132/Gp6_b-sand"/>
</dbReference>
<evidence type="ECO:0000313" key="3">
    <source>
        <dbReference type="Proteomes" id="UP000031364"/>
    </source>
</evidence>
<keyword evidence="3" id="KW-1185">Reference proteome</keyword>
<proteinExistence type="predicted"/>
<reference evidence="2 3" key="1">
    <citation type="journal article" date="2014" name="Int. J. Syst. Evol. Microbiol.">
        <title>Nocardia vulneris sp. nov., isolated from wounds of human patients in North America.</title>
        <authorList>
            <person name="Lasker B.A."/>
            <person name="Bell M."/>
            <person name="Klenk H.P."/>
            <person name="Sproer C."/>
            <person name="Schumann C."/>
            <person name="Schumann P."/>
            <person name="Brown J.M."/>
        </authorList>
    </citation>
    <scope>NUCLEOTIDE SEQUENCE [LARGE SCALE GENOMIC DNA]</scope>
    <source>
        <strain evidence="2 3">W9851</strain>
    </source>
</reference>
<organism evidence="2 3">
    <name type="scientific">Nocardia vulneris</name>
    <dbReference type="NCBI Taxonomy" id="1141657"/>
    <lineage>
        <taxon>Bacteria</taxon>
        <taxon>Bacillati</taxon>
        <taxon>Actinomycetota</taxon>
        <taxon>Actinomycetes</taxon>
        <taxon>Mycobacteriales</taxon>
        <taxon>Nocardiaceae</taxon>
        <taxon>Nocardia</taxon>
    </lineage>
</organism>
<dbReference type="EMBL" id="JNFP01000100">
    <property type="protein sequence ID" value="KIA59631.1"/>
    <property type="molecule type" value="Genomic_DNA"/>
</dbReference>